<dbReference type="CDD" id="cd06124">
    <property type="entry name" value="cupin_NimR-like_N"/>
    <property type="match status" value="1"/>
</dbReference>
<dbReference type="InterPro" id="IPR009057">
    <property type="entry name" value="Homeodomain-like_sf"/>
</dbReference>
<dbReference type="AlphaFoldDB" id="A0A2U1V5I7"/>
<evidence type="ECO:0000256" key="1">
    <source>
        <dbReference type="ARBA" id="ARBA00022491"/>
    </source>
</evidence>
<feature type="domain" description="HTH araC/xylS-type" evidence="6">
    <location>
        <begin position="165"/>
        <end position="265"/>
    </location>
</feature>
<dbReference type="SUPFAM" id="SSF51182">
    <property type="entry name" value="RmlC-like cupins"/>
    <property type="match status" value="1"/>
</dbReference>
<organism evidence="7 8">
    <name type="scientific">Teichococcus aestuarii</name>
    <dbReference type="NCBI Taxonomy" id="568898"/>
    <lineage>
        <taxon>Bacteria</taxon>
        <taxon>Pseudomonadati</taxon>
        <taxon>Pseudomonadota</taxon>
        <taxon>Alphaproteobacteria</taxon>
        <taxon>Acetobacterales</taxon>
        <taxon>Roseomonadaceae</taxon>
        <taxon>Roseomonas</taxon>
    </lineage>
</organism>
<dbReference type="InterPro" id="IPR018060">
    <property type="entry name" value="HTH_AraC"/>
</dbReference>
<evidence type="ECO:0000313" key="7">
    <source>
        <dbReference type="EMBL" id="PWC29180.1"/>
    </source>
</evidence>
<sequence>MSPSRQMPTYIIPSRDLPQDAVDRPLAGFRRDYADGGRTPRHAHRRVQLIYASQGVMRITTDAAGYVVPAGRALWVPAGLPHAVATQGVVAMRALFLREDAARHGPPGVAVLAVSPLLRELILAACEEPPEWDPEGRAGHLAALILDEIRRAPTLPLGVPQPRDPRLLRLAEALHARPDSGLTLEGWAAEVGASARTLSRLFRAETGMSFGAWRQHWRLAEAAALLARGVPPARAAALVGYASAPAFGAAYRAAFGVTPGQAGKGARRKEAGPAVPPPLGGAEREQPGQEQPASAAPSPRPRRRPAR</sequence>
<dbReference type="Gene3D" id="1.10.10.60">
    <property type="entry name" value="Homeodomain-like"/>
    <property type="match status" value="1"/>
</dbReference>
<dbReference type="InterPro" id="IPR013096">
    <property type="entry name" value="Cupin_2"/>
</dbReference>
<evidence type="ECO:0000313" key="8">
    <source>
        <dbReference type="Proteomes" id="UP000245048"/>
    </source>
</evidence>
<protein>
    <submittedName>
        <fullName evidence="7">AraC family transcriptional regulator</fullName>
    </submittedName>
</protein>
<keyword evidence="8" id="KW-1185">Reference proteome</keyword>
<keyword evidence="2" id="KW-0805">Transcription regulation</keyword>
<dbReference type="GO" id="GO:0043565">
    <property type="term" value="F:sequence-specific DNA binding"/>
    <property type="evidence" value="ECO:0007669"/>
    <property type="project" value="InterPro"/>
</dbReference>
<evidence type="ECO:0000256" key="2">
    <source>
        <dbReference type="ARBA" id="ARBA00023015"/>
    </source>
</evidence>
<dbReference type="EMBL" id="PDOA01000004">
    <property type="protein sequence ID" value="PWC29180.1"/>
    <property type="molecule type" value="Genomic_DNA"/>
</dbReference>
<keyword evidence="3" id="KW-0238">DNA-binding</keyword>
<dbReference type="Pfam" id="PF12833">
    <property type="entry name" value="HTH_18"/>
    <property type="match status" value="1"/>
</dbReference>
<dbReference type="Gene3D" id="2.60.120.10">
    <property type="entry name" value="Jelly Rolls"/>
    <property type="match status" value="1"/>
</dbReference>
<evidence type="ECO:0000256" key="5">
    <source>
        <dbReference type="SAM" id="MobiDB-lite"/>
    </source>
</evidence>
<feature type="region of interest" description="Disordered" evidence="5">
    <location>
        <begin position="261"/>
        <end position="307"/>
    </location>
</feature>
<keyword evidence="4" id="KW-0804">Transcription</keyword>
<dbReference type="PANTHER" id="PTHR11019:SF159">
    <property type="entry name" value="TRANSCRIPTIONAL REGULATOR-RELATED"/>
    <property type="match status" value="1"/>
</dbReference>
<dbReference type="FunFam" id="1.10.10.60:FF:000132">
    <property type="entry name" value="AraC family transcriptional regulator"/>
    <property type="match status" value="1"/>
</dbReference>
<dbReference type="SMART" id="SM00342">
    <property type="entry name" value="HTH_ARAC"/>
    <property type="match status" value="1"/>
</dbReference>
<comment type="caution">
    <text evidence="7">The sequence shown here is derived from an EMBL/GenBank/DDBJ whole genome shotgun (WGS) entry which is preliminary data.</text>
</comment>
<proteinExistence type="predicted"/>
<keyword evidence="1" id="KW-0678">Repressor</keyword>
<reference evidence="8" key="1">
    <citation type="submission" date="2017-10" db="EMBL/GenBank/DDBJ databases">
        <authorList>
            <person name="Toshchakov S.V."/>
            <person name="Goeva M.A."/>
        </authorList>
    </citation>
    <scope>NUCLEOTIDE SEQUENCE [LARGE SCALE GENOMIC DNA]</scope>
    <source>
        <strain evidence="8">JR1/69-1-13</strain>
    </source>
</reference>
<name>A0A2U1V5I7_9PROT</name>
<dbReference type="Proteomes" id="UP000245048">
    <property type="component" value="Unassembled WGS sequence"/>
</dbReference>
<gene>
    <name evidence="7" type="ORF">CR165_08325</name>
</gene>
<dbReference type="InterPro" id="IPR011051">
    <property type="entry name" value="RmlC_Cupin_sf"/>
</dbReference>
<dbReference type="SUPFAM" id="SSF46689">
    <property type="entry name" value="Homeodomain-like"/>
    <property type="match status" value="1"/>
</dbReference>
<dbReference type="Pfam" id="PF07883">
    <property type="entry name" value="Cupin_2"/>
    <property type="match status" value="1"/>
</dbReference>
<evidence type="ECO:0000256" key="4">
    <source>
        <dbReference type="ARBA" id="ARBA00023163"/>
    </source>
</evidence>
<dbReference type="PROSITE" id="PS01124">
    <property type="entry name" value="HTH_ARAC_FAMILY_2"/>
    <property type="match status" value="1"/>
</dbReference>
<evidence type="ECO:0000256" key="3">
    <source>
        <dbReference type="ARBA" id="ARBA00023125"/>
    </source>
</evidence>
<dbReference type="OrthoDB" id="9804543at2"/>
<dbReference type="InterPro" id="IPR014710">
    <property type="entry name" value="RmlC-like_jellyroll"/>
</dbReference>
<dbReference type="GO" id="GO:0003700">
    <property type="term" value="F:DNA-binding transcription factor activity"/>
    <property type="evidence" value="ECO:0007669"/>
    <property type="project" value="InterPro"/>
</dbReference>
<evidence type="ECO:0000259" key="6">
    <source>
        <dbReference type="PROSITE" id="PS01124"/>
    </source>
</evidence>
<dbReference type="PANTHER" id="PTHR11019">
    <property type="entry name" value="HTH-TYPE TRANSCRIPTIONAL REGULATOR NIMR"/>
    <property type="match status" value="1"/>
</dbReference>
<accession>A0A2U1V5I7</accession>